<dbReference type="InterPro" id="IPR042201">
    <property type="entry name" value="FH2_Formin_sf"/>
</dbReference>
<evidence type="ECO:0000313" key="6">
    <source>
        <dbReference type="Proteomes" id="UP001642260"/>
    </source>
</evidence>
<reference evidence="5 6" key="1">
    <citation type="submission" date="2022-03" db="EMBL/GenBank/DDBJ databases">
        <authorList>
            <person name="Macdonald S."/>
            <person name="Ahmed S."/>
            <person name="Newling K."/>
        </authorList>
    </citation>
    <scope>NUCLEOTIDE SEQUENCE [LARGE SCALE GENOMIC DNA]</scope>
</reference>
<dbReference type="PANTHER" id="PTHR45733">
    <property type="entry name" value="FORMIN-J"/>
    <property type="match status" value="1"/>
</dbReference>
<accession>A0ABC8J512</accession>
<dbReference type="Pfam" id="PF02181">
    <property type="entry name" value="FH2"/>
    <property type="match status" value="1"/>
</dbReference>
<evidence type="ECO:0000259" key="4">
    <source>
        <dbReference type="PROSITE" id="PS51444"/>
    </source>
</evidence>
<dbReference type="SMART" id="SM00498">
    <property type="entry name" value="FH2"/>
    <property type="match status" value="1"/>
</dbReference>
<evidence type="ECO:0000256" key="1">
    <source>
        <dbReference type="ARBA" id="ARBA00006468"/>
    </source>
</evidence>
<comment type="caution">
    <text evidence="5">The sequence shown here is derived from an EMBL/GenBank/DDBJ whole genome shotgun (WGS) entry which is preliminary data.</text>
</comment>
<evidence type="ECO:0000256" key="2">
    <source>
        <dbReference type="RuleBase" id="RU361260"/>
    </source>
</evidence>
<dbReference type="PROSITE" id="PS51444">
    <property type="entry name" value="FH2"/>
    <property type="match status" value="1"/>
</dbReference>
<keyword evidence="6" id="KW-1185">Reference proteome</keyword>
<evidence type="ECO:0000313" key="5">
    <source>
        <dbReference type="EMBL" id="CAH8312783.1"/>
    </source>
</evidence>
<dbReference type="InterPro" id="IPR051144">
    <property type="entry name" value="Formin_homology_domain"/>
</dbReference>
<dbReference type="EMBL" id="CAKOAT010075154">
    <property type="protein sequence ID" value="CAH8312783.1"/>
    <property type="molecule type" value="Genomic_DNA"/>
</dbReference>
<feature type="domain" description="FH2" evidence="4">
    <location>
        <begin position="1"/>
        <end position="306"/>
    </location>
</feature>
<dbReference type="SUPFAM" id="SSF101447">
    <property type="entry name" value="Formin homology 2 domain (FH2 domain)"/>
    <property type="match status" value="1"/>
</dbReference>
<dbReference type="InterPro" id="IPR015425">
    <property type="entry name" value="FH2_Formin"/>
</dbReference>
<sequence length="319" mass="36463">MLTKVKMPLPDMMAAVLAMDETVLDIDQIENLVRFCPTKEEMELLENYTGDKETLGKCEKFFLELMKVPRVKSKLKVFSYKIHFNTQVKELKESLEVVKSACKEVKGSEKLKEIMKRILYLGNILNEGTEKGKAQGFNLESLLKLSDTRAVNGKITLMHYLCKVIADKKVDLLDFHKELGSLELASKIQFNLLDGEMKEGLEKANLELTASKTDGPVSEVFHEKLNEFITTAGDELKTVKRFYSDVKKDVDLLARYFGEDPTSCPFEQVTATLLDFIRLFKKAHDENVKQADLEKKKHDNEAKMEKGKRRQLGRSHSMS</sequence>
<proteinExistence type="inferred from homology"/>
<gene>
    <name evidence="5" type="ORF">ERUC_LOCUS6306</name>
</gene>
<dbReference type="AlphaFoldDB" id="A0ABC8J512"/>
<organism evidence="5 6">
    <name type="scientific">Eruca vesicaria subsp. sativa</name>
    <name type="common">Garden rocket</name>
    <name type="synonym">Eruca sativa</name>
    <dbReference type="NCBI Taxonomy" id="29727"/>
    <lineage>
        <taxon>Eukaryota</taxon>
        <taxon>Viridiplantae</taxon>
        <taxon>Streptophyta</taxon>
        <taxon>Embryophyta</taxon>
        <taxon>Tracheophyta</taxon>
        <taxon>Spermatophyta</taxon>
        <taxon>Magnoliopsida</taxon>
        <taxon>eudicotyledons</taxon>
        <taxon>Gunneridae</taxon>
        <taxon>Pentapetalae</taxon>
        <taxon>rosids</taxon>
        <taxon>malvids</taxon>
        <taxon>Brassicales</taxon>
        <taxon>Brassicaceae</taxon>
        <taxon>Brassiceae</taxon>
        <taxon>Eruca</taxon>
    </lineage>
</organism>
<comment type="similarity">
    <text evidence="1">Belongs to the formin-like family. Class-II subfamily.</text>
</comment>
<dbReference type="PANTHER" id="PTHR45733:SF10">
    <property type="entry name" value="FORMIN-LIKE PROTEIN 15A-RELATED"/>
    <property type="match status" value="1"/>
</dbReference>
<name>A0ABC8J512_ERUVS</name>
<feature type="compositionally biased region" description="Basic and acidic residues" evidence="3">
    <location>
        <begin position="289"/>
        <end position="305"/>
    </location>
</feature>
<evidence type="ECO:0000256" key="3">
    <source>
        <dbReference type="SAM" id="MobiDB-lite"/>
    </source>
</evidence>
<feature type="region of interest" description="Disordered" evidence="3">
    <location>
        <begin position="289"/>
        <end position="319"/>
    </location>
</feature>
<dbReference type="Proteomes" id="UP001642260">
    <property type="component" value="Unassembled WGS sequence"/>
</dbReference>
<dbReference type="Gene3D" id="1.20.58.2220">
    <property type="entry name" value="Formin, FH2 domain"/>
    <property type="match status" value="1"/>
</dbReference>
<protein>
    <recommendedName>
        <fullName evidence="2">Formin-like protein</fullName>
    </recommendedName>
</protein>